<proteinExistence type="predicted"/>
<dbReference type="InterPro" id="IPR005467">
    <property type="entry name" value="His_kinase_dom"/>
</dbReference>
<dbReference type="InterPro" id="IPR003661">
    <property type="entry name" value="HisK_dim/P_dom"/>
</dbReference>
<evidence type="ECO:0000256" key="3">
    <source>
        <dbReference type="ARBA" id="ARBA00012438"/>
    </source>
</evidence>
<dbReference type="CDD" id="cd00082">
    <property type="entry name" value="HisKA"/>
    <property type="match status" value="1"/>
</dbReference>
<evidence type="ECO:0000313" key="15">
    <source>
        <dbReference type="Proteomes" id="UP000232693"/>
    </source>
</evidence>
<dbReference type="InterPro" id="IPR003594">
    <property type="entry name" value="HATPase_dom"/>
</dbReference>
<evidence type="ECO:0000313" key="14">
    <source>
        <dbReference type="EMBL" id="AUD78473.1"/>
    </source>
</evidence>
<keyword evidence="8" id="KW-0547">Nucleotide-binding</keyword>
<evidence type="ECO:0000256" key="11">
    <source>
        <dbReference type="ARBA" id="ARBA00022989"/>
    </source>
</evidence>
<keyword evidence="15" id="KW-1185">Reference proteome</keyword>
<keyword evidence="5" id="KW-0597">Phosphoprotein</keyword>
<keyword evidence="10" id="KW-0067">ATP-binding</keyword>
<accession>A0A2K9APY1</accession>
<dbReference type="SUPFAM" id="SSF47384">
    <property type="entry name" value="Homodimeric domain of signal transducing histidine kinase"/>
    <property type="match status" value="1"/>
</dbReference>
<dbReference type="GO" id="GO:0005886">
    <property type="term" value="C:plasma membrane"/>
    <property type="evidence" value="ECO:0007669"/>
    <property type="project" value="UniProtKB-SubCell"/>
</dbReference>
<evidence type="ECO:0000256" key="4">
    <source>
        <dbReference type="ARBA" id="ARBA00022475"/>
    </source>
</evidence>
<dbReference type="Pfam" id="PF00512">
    <property type="entry name" value="HisKA"/>
    <property type="match status" value="1"/>
</dbReference>
<keyword evidence="12" id="KW-0902">Two-component regulatory system</keyword>
<dbReference type="SMART" id="SM00387">
    <property type="entry name" value="HATPase_c"/>
    <property type="match status" value="1"/>
</dbReference>
<dbReference type="PANTHER" id="PTHR45528">
    <property type="entry name" value="SENSOR HISTIDINE KINASE CPXA"/>
    <property type="match status" value="1"/>
</dbReference>
<protein>
    <recommendedName>
        <fullName evidence="3">histidine kinase</fullName>
        <ecNumber evidence="3">2.7.13.3</ecNumber>
    </recommendedName>
</protein>
<dbReference type="RefSeq" id="WP_106646343.1">
    <property type="nucleotide sequence ID" value="NZ_BMGO01000002.1"/>
</dbReference>
<evidence type="ECO:0000256" key="7">
    <source>
        <dbReference type="ARBA" id="ARBA00022692"/>
    </source>
</evidence>
<dbReference type="InterPro" id="IPR036890">
    <property type="entry name" value="HATPase_C_sf"/>
</dbReference>
<dbReference type="GO" id="GO:0000155">
    <property type="term" value="F:phosphorelay sensor kinase activity"/>
    <property type="evidence" value="ECO:0007669"/>
    <property type="project" value="InterPro"/>
</dbReference>
<comment type="subcellular location">
    <subcellularLocation>
        <location evidence="2">Cell membrane</location>
        <topology evidence="2">Multi-pass membrane protein</topology>
    </subcellularLocation>
</comment>
<keyword evidence="7" id="KW-0812">Transmembrane</keyword>
<comment type="catalytic activity">
    <reaction evidence="1">
        <text>ATP + protein L-histidine = ADP + protein N-phospho-L-histidine.</text>
        <dbReference type="EC" id="2.7.13.3"/>
    </reaction>
</comment>
<dbReference type="Gene3D" id="3.30.565.10">
    <property type="entry name" value="Histidine kinase-like ATPase, C-terminal domain"/>
    <property type="match status" value="1"/>
</dbReference>
<evidence type="ECO:0000256" key="13">
    <source>
        <dbReference type="ARBA" id="ARBA00023136"/>
    </source>
</evidence>
<dbReference type="OrthoDB" id="6735159at2"/>
<sequence length="670" mass="76591">MNSLSLTSRLLLLSLLFILIPLISWLLLAKFEKDIERNALTQTEEQAQIMSGFINQLLQTDRSLQQQFLNTSQQKQFPIALKETALLIDGYSDEWYPYQSASTVIRNFGQNASLTLIEDKDFVYGLFEVEDNSIVYRERLDLVGLSDKITLVLGAYQMQFLPMAPGKVPALRQTADGYREVTPVYAVWQERTEGYQLEFRVPQSLVGKTISAEITDIDRAQSGVALQGIYSFTNFESLSLHSRLQSGVLSLLEPEMYRLTLTNNQGEVLYQFGQLHTDIRSNWRNRIWSSATQEKLSDSLLGKKSISSVSLDLAFTGRTQTEVVNSSQLSAFSRVYKPLYSNNQLVGAMILESSPVNEKLQLRDFWLRFLLLLGLVWGLFVWWLVKQSRRYSRRIMELRDLTEGSISEEGQIRYVIDMDEEFDDEVSDLTNSFSLLTNRLKQYHDYQEKLVSRLNHELRTPIAIIRSSLDNINRDSLSEDELQLIDNAQSGAERMSQTISRLSEANKLEQAIRSADKEPFDMLPVLKDLVLAYRTNWHEHEFELISDLEEARVLGSKDLFVQMLDKLISNAVDFDNKTRPIQIALKRKDRQLVLSVSNGGPTIARKNLHDVFSLMHSSRKHSNQHLGLGLYVARLIASFHGAKVNAENQIDGTGVSINIVWRNKHFTASP</sequence>
<dbReference type="PROSITE" id="PS50109">
    <property type="entry name" value="HIS_KIN"/>
    <property type="match status" value="1"/>
</dbReference>
<name>A0A2K9APY1_9GAMM</name>
<keyword evidence="6" id="KW-0808">Transferase</keyword>
<keyword evidence="4" id="KW-1003">Cell membrane</keyword>
<evidence type="ECO:0000256" key="10">
    <source>
        <dbReference type="ARBA" id="ARBA00022840"/>
    </source>
</evidence>
<dbReference type="GO" id="GO:0005524">
    <property type="term" value="F:ATP binding"/>
    <property type="evidence" value="ECO:0007669"/>
    <property type="project" value="UniProtKB-KW"/>
</dbReference>
<evidence type="ECO:0000256" key="9">
    <source>
        <dbReference type="ARBA" id="ARBA00022777"/>
    </source>
</evidence>
<keyword evidence="11" id="KW-1133">Transmembrane helix</keyword>
<dbReference type="InterPro" id="IPR050398">
    <property type="entry name" value="HssS/ArlS-like"/>
</dbReference>
<dbReference type="Gene3D" id="1.10.287.130">
    <property type="match status" value="1"/>
</dbReference>
<dbReference type="AlphaFoldDB" id="A0A2K9APY1"/>
<dbReference type="SMART" id="SM00388">
    <property type="entry name" value="HisKA"/>
    <property type="match status" value="1"/>
</dbReference>
<dbReference type="Pfam" id="PF02518">
    <property type="entry name" value="HATPase_c"/>
    <property type="match status" value="1"/>
</dbReference>
<dbReference type="EMBL" id="CP025120">
    <property type="protein sequence ID" value="AUD78473.1"/>
    <property type="molecule type" value="Genomic_DNA"/>
</dbReference>
<evidence type="ECO:0000256" key="1">
    <source>
        <dbReference type="ARBA" id="ARBA00000085"/>
    </source>
</evidence>
<dbReference type="Proteomes" id="UP000232693">
    <property type="component" value="Chromosome"/>
</dbReference>
<organism evidence="14 15">
    <name type="scientific">Kangiella profundi</name>
    <dbReference type="NCBI Taxonomy" id="1561924"/>
    <lineage>
        <taxon>Bacteria</taxon>
        <taxon>Pseudomonadati</taxon>
        <taxon>Pseudomonadota</taxon>
        <taxon>Gammaproteobacteria</taxon>
        <taxon>Kangiellales</taxon>
        <taxon>Kangiellaceae</taxon>
        <taxon>Kangiella</taxon>
    </lineage>
</organism>
<evidence type="ECO:0000256" key="12">
    <source>
        <dbReference type="ARBA" id="ARBA00023012"/>
    </source>
</evidence>
<keyword evidence="9 14" id="KW-0418">Kinase</keyword>
<keyword evidence="13" id="KW-0472">Membrane</keyword>
<dbReference type="EC" id="2.7.13.3" evidence="3"/>
<gene>
    <name evidence="14" type="ORF">CW740_04080</name>
</gene>
<dbReference type="SUPFAM" id="SSF55874">
    <property type="entry name" value="ATPase domain of HSP90 chaperone/DNA topoisomerase II/histidine kinase"/>
    <property type="match status" value="1"/>
</dbReference>
<dbReference type="PANTHER" id="PTHR45528:SF1">
    <property type="entry name" value="SENSOR HISTIDINE KINASE CPXA"/>
    <property type="match status" value="1"/>
</dbReference>
<evidence type="ECO:0000256" key="6">
    <source>
        <dbReference type="ARBA" id="ARBA00022679"/>
    </source>
</evidence>
<reference evidence="14 15" key="1">
    <citation type="submission" date="2017-12" db="EMBL/GenBank/DDBJ databases">
        <title>Kangiella profundi FT102 completed genome.</title>
        <authorList>
            <person name="Xu J."/>
            <person name="Wang J."/>
            <person name="Lu Y."/>
        </authorList>
    </citation>
    <scope>NUCLEOTIDE SEQUENCE [LARGE SCALE GENOMIC DNA]</scope>
    <source>
        <strain evidence="14 15">FT102</strain>
    </source>
</reference>
<evidence type="ECO:0000256" key="8">
    <source>
        <dbReference type="ARBA" id="ARBA00022741"/>
    </source>
</evidence>
<evidence type="ECO:0000256" key="2">
    <source>
        <dbReference type="ARBA" id="ARBA00004651"/>
    </source>
</evidence>
<dbReference type="KEGG" id="kpd:CW740_04080"/>
<evidence type="ECO:0000256" key="5">
    <source>
        <dbReference type="ARBA" id="ARBA00022553"/>
    </source>
</evidence>
<dbReference type="InterPro" id="IPR036097">
    <property type="entry name" value="HisK_dim/P_sf"/>
</dbReference>